<dbReference type="Proteomes" id="UP000007383">
    <property type="component" value="Chromosome"/>
</dbReference>
<keyword evidence="2 4" id="KW-0808">Transferase</keyword>
<dbReference type="RefSeq" id="WP_014455954.1">
    <property type="nucleotide sequence ID" value="NC_017098.1"/>
</dbReference>
<dbReference type="PROSITE" id="PS51687">
    <property type="entry name" value="SAM_MT_RNA_M5U"/>
    <property type="match status" value="1"/>
</dbReference>
<dbReference type="InterPro" id="IPR012340">
    <property type="entry name" value="NA-bd_OB-fold"/>
</dbReference>
<dbReference type="PANTHER" id="PTHR11061">
    <property type="entry name" value="RNA M5U METHYLTRANSFERASE"/>
    <property type="match status" value="1"/>
</dbReference>
<feature type="binding site" evidence="4">
    <location>
        <position position="320"/>
    </location>
    <ligand>
        <name>S-adenosyl-L-methionine</name>
        <dbReference type="ChEBI" id="CHEBI:59789"/>
    </ligand>
</feature>
<keyword evidence="3 4" id="KW-0949">S-adenosyl-L-methionine</keyword>
<reference evidence="7" key="1">
    <citation type="journal article" date="2013" name="Stand. Genomic Sci.">
        <title>Complete genome sequence of the halophilic bacterium Spirochaeta africana type strain (Z-7692(T)) from the alkaline Lake Magadi in the East African Rift.</title>
        <authorList>
            <person name="Liolos K."/>
            <person name="Abt B."/>
            <person name="Scheuner C."/>
            <person name="Teshima H."/>
            <person name="Held B."/>
            <person name="Lapidus A."/>
            <person name="Nolan M."/>
            <person name="Lucas S."/>
            <person name="Deshpande S."/>
            <person name="Cheng J.F."/>
            <person name="Tapia R."/>
            <person name="Goodwin L.A."/>
            <person name="Pitluck S."/>
            <person name="Pagani I."/>
            <person name="Ivanova N."/>
            <person name="Mavromatis K."/>
            <person name="Mikhailova N."/>
            <person name="Huntemann M."/>
            <person name="Pati A."/>
            <person name="Chen A."/>
            <person name="Palaniappan K."/>
            <person name="Land M."/>
            <person name="Rohde M."/>
            <person name="Tindall B.J."/>
            <person name="Detter J.C."/>
            <person name="Goker M."/>
            <person name="Bristow J."/>
            <person name="Eisen J.A."/>
            <person name="Markowitz V."/>
            <person name="Hugenholtz P."/>
            <person name="Woyke T."/>
            <person name="Klenk H.P."/>
            <person name="Kyrpides N.C."/>
        </authorList>
    </citation>
    <scope>NUCLEOTIDE SEQUENCE</scope>
    <source>
        <strain evidence="7">ATCC 700263 / DSM 8902 / Z-7692</strain>
    </source>
</reference>
<dbReference type="GO" id="GO:0070475">
    <property type="term" value="P:rRNA base methylation"/>
    <property type="evidence" value="ECO:0007669"/>
    <property type="project" value="TreeGrafter"/>
</dbReference>
<name>H9UKC8_SPIAZ</name>
<dbReference type="Gene3D" id="2.40.50.1070">
    <property type="match status" value="2"/>
</dbReference>
<evidence type="ECO:0000256" key="4">
    <source>
        <dbReference type="PROSITE-ProRule" id="PRU01024"/>
    </source>
</evidence>
<evidence type="ECO:0000259" key="5">
    <source>
        <dbReference type="PROSITE" id="PS50926"/>
    </source>
</evidence>
<dbReference type="InterPro" id="IPR002792">
    <property type="entry name" value="TRAM_dom"/>
</dbReference>
<dbReference type="PATRIC" id="fig|889378.3.peg.1905"/>
<feature type="domain" description="TRAM" evidence="5">
    <location>
        <begin position="4"/>
        <end position="67"/>
    </location>
</feature>
<feature type="binding site" evidence="4">
    <location>
        <position position="251"/>
    </location>
    <ligand>
        <name>S-adenosyl-L-methionine</name>
        <dbReference type="ChEBI" id="CHEBI:59789"/>
    </ligand>
</feature>
<dbReference type="SUPFAM" id="SSF53335">
    <property type="entry name" value="S-adenosyl-L-methionine-dependent methyltransferases"/>
    <property type="match status" value="1"/>
</dbReference>
<dbReference type="eggNOG" id="COG2265">
    <property type="taxonomic scope" value="Bacteria"/>
</dbReference>
<dbReference type="PROSITE" id="PS50926">
    <property type="entry name" value="TRAM"/>
    <property type="match status" value="1"/>
</dbReference>
<dbReference type="KEGG" id="sfc:Spiaf_1919"/>
<dbReference type="EMBL" id="CP003282">
    <property type="protein sequence ID" value="AFG37971.1"/>
    <property type="molecule type" value="Genomic_DNA"/>
</dbReference>
<dbReference type="SUPFAM" id="SSF50249">
    <property type="entry name" value="Nucleic acid-binding proteins"/>
    <property type="match status" value="1"/>
</dbReference>
<dbReference type="Pfam" id="PF05958">
    <property type="entry name" value="tRNA_U5-meth_tr"/>
    <property type="match status" value="1"/>
</dbReference>
<organism evidence="6 7">
    <name type="scientific">Spirochaeta africana (strain ATCC 700263 / DSM 8902 / Z-7692)</name>
    <dbReference type="NCBI Taxonomy" id="889378"/>
    <lineage>
        <taxon>Bacteria</taxon>
        <taxon>Pseudomonadati</taxon>
        <taxon>Spirochaetota</taxon>
        <taxon>Spirochaetia</taxon>
        <taxon>Spirochaetales</taxon>
        <taxon>Spirochaetaceae</taxon>
        <taxon>Spirochaeta</taxon>
    </lineage>
</organism>
<gene>
    <name evidence="6" type="ordered locus">Spiaf_1919</name>
</gene>
<dbReference type="Gene3D" id="2.40.50.140">
    <property type="entry name" value="Nucleic acid-binding proteins"/>
    <property type="match status" value="1"/>
</dbReference>
<dbReference type="FunFam" id="2.40.50.140:FF:000097">
    <property type="entry name" value="23S rRNA (uracil(1939)-C(5))-methyltransferase RlmD"/>
    <property type="match status" value="1"/>
</dbReference>
<feature type="active site" description="Nucleophile" evidence="4">
    <location>
        <position position="347"/>
    </location>
</feature>
<feature type="binding site" evidence="4">
    <location>
        <position position="225"/>
    </location>
    <ligand>
        <name>S-adenosyl-L-methionine</name>
        <dbReference type="ChEBI" id="CHEBI:59789"/>
    </ligand>
</feature>
<proteinExistence type="inferred from homology"/>
<dbReference type="Gene3D" id="3.40.50.150">
    <property type="entry name" value="Vaccinia Virus protein VP39"/>
    <property type="match status" value="2"/>
</dbReference>
<dbReference type="InterPro" id="IPR010280">
    <property type="entry name" value="U5_MeTrfase_fam"/>
</dbReference>
<keyword evidence="1 4" id="KW-0489">Methyltransferase</keyword>
<dbReference type="STRING" id="889378.Spiaf_1919"/>
<protein>
    <submittedName>
        <fullName evidence="6">SAM-dependent methyltransferase, tRNA(Uracil-5)-methyltransferase</fullName>
    </submittedName>
</protein>
<dbReference type="InterPro" id="IPR029063">
    <property type="entry name" value="SAM-dependent_MTases_sf"/>
</dbReference>
<dbReference type="HOGENOM" id="CLU_014689_8_2_12"/>
<dbReference type="PANTHER" id="PTHR11061:SF30">
    <property type="entry name" value="TRNA (URACIL(54)-C(5))-METHYLTRANSFERASE"/>
    <property type="match status" value="1"/>
</dbReference>
<dbReference type="OrthoDB" id="9804590at2"/>
<dbReference type="Pfam" id="PF01938">
    <property type="entry name" value="TRAM"/>
    <property type="match status" value="1"/>
</dbReference>
<comment type="similarity">
    <text evidence="4">Belongs to the class I-like SAM-binding methyltransferase superfamily. RNA M5U methyltransferase family.</text>
</comment>
<sequence>MEVVIAIGTLNIDSEIEIVIDKLLSDGRGMGRFQGRVVFVDGVIPGEAVRLRVTRIKSGFAEGQLLQVVSASPHRIAPFCQHFSDCGGCSLQYLEAGAQLRHKAEALRDSLRRLGKLADNELPALQLLHGPEHGYRNRMRFIAHRDGGWGLRGKSSRRVVLLQECRIAHPRIQTDLLHGRIPDGVQPGEEFTVYADDHGLYKSPHQAEAHLSGLVFRFPVDSFFQSNRVMLEAVLPAVTEDLPDGIVADLYGGMGVFAAGVARHGHDCISVDSHIPTGAGVVASPDSDRQRGSVVFRRMKVEQWLQTPEAAQTYGAVLLDPPRAGLSPAVCRGVCRMDTRVIRYLSCNPDTFARDAGHLVRSGRRLTRLLTVDFYPHSSHLEVFGEFR</sequence>
<accession>H9UKC8</accession>
<evidence type="ECO:0000256" key="2">
    <source>
        <dbReference type="ARBA" id="ARBA00022679"/>
    </source>
</evidence>
<evidence type="ECO:0000256" key="3">
    <source>
        <dbReference type="ARBA" id="ARBA00022691"/>
    </source>
</evidence>
<feature type="binding site" evidence="4">
    <location>
        <position position="272"/>
    </location>
    <ligand>
        <name>S-adenosyl-L-methionine</name>
        <dbReference type="ChEBI" id="CHEBI:59789"/>
    </ligand>
</feature>
<evidence type="ECO:0000313" key="7">
    <source>
        <dbReference type="Proteomes" id="UP000007383"/>
    </source>
</evidence>
<dbReference type="GO" id="GO:0070041">
    <property type="term" value="F:rRNA (uridine-C5-)-methyltransferase activity"/>
    <property type="evidence" value="ECO:0007669"/>
    <property type="project" value="TreeGrafter"/>
</dbReference>
<evidence type="ECO:0000256" key="1">
    <source>
        <dbReference type="ARBA" id="ARBA00022603"/>
    </source>
</evidence>
<keyword evidence="7" id="KW-1185">Reference proteome</keyword>
<dbReference type="AlphaFoldDB" id="H9UKC8"/>
<evidence type="ECO:0000313" key="6">
    <source>
        <dbReference type="EMBL" id="AFG37971.1"/>
    </source>
</evidence>